<feature type="compositionally biased region" description="Polar residues" evidence="15">
    <location>
        <begin position="149"/>
        <end position="159"/>
    </location>
</feature>
<keyword evidence="9" id="KW-0159">Chromosome partition</keyword>
<dbReference type="GO" id="GO:1990537">
    <property type="term" value="C:mitotic spindle polar microtubule"/>
    <property type="evidence" value="ECO:0007669"/>
    <property type="project" value="TreeGrafter"/>
</dbReference>
<gene>
    <name evidence="16" type="ORF">NLI96_g11188</name>
</gene>
<keyword evidence="8" id="KW-0493">Microtubule</keyword>
<dbReference type="PANTHER" id="PTHR28113:SF1">
    <property type="entry name" value="DASH COMPLEX SUBUNIT DAM1"/>
    <property type="match status" value="1"/>
</dbReference>
<evidence type="ECO:0000256" key="12">
    <source>
        <dbReference type="ARBA" id="ARBA00023242"/>
    </source>
</evidence>
<evidence type="ECO:0000313" key="17">
    <source>
        <dbReference type="Proteomes" id="UP001212997"/>
    </source>
</evidence>
<evidence type="ECO:0000256" key="14">
    <source>
        <dbReference type="ARBA" id="ARBA00030453"/>
    </source>
</evidence>
<evidence type="ECO:0000256" key="9">
    <source>
        <dbReference type="ARBA" id="ARBA00022829"/>
    </source>
</evidence>
<comment type="similarity">
    <text evidence="4">Belongs to the DASH complex DAM1 family.</text>
</comment>
<organism evidence="16 17">
    <name type="scientific">Meripilus lineatus</name>
    <dbReference type="NCBI Taxonomy" id="2056292"/>
    <lineage>
        <taxon>Eukaryota</taxon>
        <taxon>Fungi</taxon>
        <taxon>Dikarya</taxon>
        <taxon>Basidiomycota</taxon>
        <taxon>Agaricomycotina</taxon>
        <taxon>Agaricomycetes</taxon>
        <taxon>Polyporales</taxon>
        <taxon>Meripilaceae</taxon>
        <taxon>Meripilus</taxon>
    </lineage>
</organism>
<keyword evidence="11" id="KW-0206">Cytoskeleton</keyword>
<evidence type="ECO:0000256" key="4">
    <source>
        <dbReference type="ARBA" id="ARBA00010073"/>
    </source>
</evidence>
<accession>A0AAD5UTS7</accession>
<sequence length="301" mass="33048">MSAFPTTTPTPHRTPLRRLSQGSLFRLSRSGAFPDAPHGLGFLEPALSELVDETEALQANVEGLRTLSDSLETFNESFASLLYVMNMNALTTDWPQAPTEGSFRLAKRRAEEDAAAALAELQARQAPPPPPPEPSADQTIATEAGNDTYAGNTTNNTHGSGPAPAPVKGIMKKKGKPKLTAKEKKERSFMIDKVISVLPLEFRGNDPNLRRNMETVIEGLLDKEGKGAALIELIKQPDLPQARVNKCLIALVNRKVVRKDNSTVDRALVFKVHHLTIEVRSLDRDKSLTQINIKPRVHTRV</sequence>
<evidence type="ECO:0000313" key="16">
    <source>
        <dbReference type="EMBL" id="KAJ3476386.1"/>
    </source>
</evidence>
<evidence type="ECO:0000256" key="7">
    <source>
        <dbReference type="ARBA" id="ARBA00022490"/>
    </source>
</evidence>
<feature type="compositionally biased region" description="Basic residues" evidence="15">
    <location>
        <begin position="170"/>
        <end position="179"/>
    </location>
</feature>
<reference evidence="16" key="1">
    <citation type="submission" date="2022-07" db="EMBL/GenBank/DDBJ databases">
        <title>Genome Sequence of Physisporinus lineatus.</title>
        <authorList>
            <person name="Buettner E."/>
        </authorList>
    </citation>
    <scope>NUCLEOTIDE SEQUENCE</scope>
    <source>
        <strain evidence="16">VT162</strain>
    </source>
</reference>
<dbReference type="GO" id="GO:1990758">
    <property type="term" value="P:mitotic sister chromatid biorientation"/>
    <property type="evidence" value="ECO:0007669"/>
    <property type="project" value="TreeGrafter"/>
</dbReference>
<dbReference type="GO" id="GO:0042729">
    <property type="term" value="C:DASH complex"/>
    <property type="evidence" value="ECO:0007669"/>
    <property type="project" value="InterPro"/>
</dbReference>
<evidence type="ECO:0000256" key="11">
    <source>
        <dbReference type="ARBA" id="ARBA00023212"/>
    </source>
</evidence>
<dbReference type="AlphaFoldDB" id="A0AAD5UTS7"/>
<dbReference type="Pfam" id="PF08653">
    <property type="entry name" value="DASH_Dam1"/>
    <property type="match status" value="1"/>
</dbReference>
<dbReference type="EMBL" id="JANAWD010000714">
    <property type="protein sequence ID" value="KAJ3476386.1"/>
    <property type="molecule type" value="Genomic_DNA"/>
</dbReference>
<keyword evidence="17" id="KW-1185">Reference proteome</keyword>
<evidence type="ECO:0000256" key="5">
    <source>
        <dbReference type="ARBA" id="ARBA00020497"/>
    </source>
</evidence>
<keyword evidence="12" id="KW-0539">Nucleus</keyword>
<comment type="caution">
    <text evidence="16">The sequence shown here is derived from an EMBL/GenBank/DDBJ whole genome shotgun (WGS) entry which is preliminary data.</text>
</comment>
<evidence type="ECO:0000256" key="2">
    <source>
        <dbReference type="ARBA" id="ARBA00004186"/>
    </source>
</evidence>
<proteinExistence type="inferred from homology"/>
<keyword evidence="10" id="KW-0995">Kinetochore</keyword>
<feature type="region of interest" description="Disordered" evidence="15">
    <location>
        <begin position="146"/>
        <end position="183"/>
    </location>
</feature>
<evidence type="ECO:0000256" key="8">
    <source>
        <dbReference type="ARBA" id="ARBA00022701"/>
    </source>
</evidence>
<keyword evidence="13" id="KW-0137">Centromere</keyword>
<dbReference type="GO" id="GO:0044732">
    <property type="term" value="C:mitotic spindle pole body"/>
    <property type="evidence" value="ECO:0007669"/>
    <property type="project" value="TreeGrafter"/>
</dbReference>
<name>A0AAD5UTS7_9APHY</name>
<keyword evidence="6" id="KW-0158">Chromosome</keyword>
<evidence type="ECO:0000256" key="13">
    <source>
        <dbReference type="ARBA" id="ARBA00023328"/>
    </source>
</evidence>
<dbReference type="Proteomes" id="UP001212997">
    <property type="component" value="Unassembled WGS sequence"/>
</dbReference>
<evidence type="ECO:0000256" key="15">
    <source>
        <dbReference type="SAM" id="MobiDB-lite"/>
    </source>
</evidence>
<evidence type="ECO:0000256" key="10">
    <source>
        <dbReference type="ARBA" id="ARBA00022838"/>
    </source>
</evidence>
<evidence type="ECO:0000256" key="3">
    <source>
        <dbReference type="ARBA" id="ARBA00004629"/>
    </source>
</evidence>
<dbReference type="PANTHER" id="PTHR28113">
    <property type="entry name" value="DASH COMPLEX SUBUNIT DAM1"/>
    <property type="match status" value="1"/>
</dbReference>
<evidence type="ECO:0000256" key="1">
    <source>
        <dbReference type="ARBA" id="ARBA00004123"/>
    </source>
</evidence>
<protein>
    <recommendedName>
        <fullName evidence="5">DASH complex subunit DAM1</fullName>
    </recommendedName>
    <alternativeName>
        <fullName evidence="14">Outer kinetochore protein DAM1</fullName>
    </alternativeName>
</protein>
<evidence type="ECO:0000256" key="6">
    <source>
        <dbReference type="ARBA" id="ARBA00022454"/>
    </source>
</evidence>
<dbReference type="InterPro" id="IPR013962">
    <property type="entry name" value="DASH_Dam1"/>
</dbReference>
<comment type="subcellular location">
    <subcellularLocation>
        <location evidence="3">Chromosome</location>
        <location evidence="3">Centromere</location>
        <location evidence="3">Kinetochore</location>
    </subcellularLocation>
    <subcellularLocation>
        <location evidence="2">Cytoplasm</location>
        <location evidence="2">Cytoskeleton</location>
        <location evidence="2">Spindle</location>
    </subcellularLocation>
    <subcellularLocation>
        <location evidence="1">Nucleus</location>
    </subcellularLocation>
</comment>
<keyword evidence="7" id="KW-0963">Cytoplasm</keyword>